<dbReference type="PANTHER" id="PTHR19303:SF74">
    <property type="entry name" value="POGO TRANSPOSABLE ELEMENT WITH KRAB DOMAIN"/>
    <property type="match status" value="1"/>
</dbReference>
<dbReference type="RefSeq" id="XP_065650755.1">
    <property type="nucleotide sequence ID" value="XM_065794683.1"/>
</dbReference>
<dbReference type="InterPro" id="IPR036397">
    <property type="entry name" value="RNaseH_sf"/>
</dbReference>
<accession>A0ABM4BNR3</accession>
<evidence type="ECO:0000313" key="3">
    <source>
        <dbReference type="RefSeq" id="XP_065650755.1"/>
    </source>
</evidence>
<dbReference type="InterPro" id="IPR004875">
    <property type="entry name" value="DDE_SF_endonuclease_dom"/>
</dbReference>
<proteinExistence type="predicted"/>
<gene>
    <name evidence="3" type="primary">LOC136078867</name>
</gene>
<dbReference type="GeneID" id="136078867"/>
<name>A0ABM4BNR3_HYDVU</name>
<evidence type="ECO:0000259" key="1">
    <source>
        <dbReference type="Pfam" id="PF03184"/>
    </source>
</evidence>
<dbReference type="PANTHER" id="PTHR19303">
    <property type="entry name" value="TRANSPOSON"/>
    <property type="match status" value="1"/>
</dbReference>
<keyword evidence="2" id="KW-1185">Reference proteome</keyword>
<dbReference type="Proteomes" id="UP001652625">
    <property type="component" value="Chromosome 03"/>
</dbReference>
<evidence type="ECO:0000313" key="2">
    <source>
        <dbReference type="Proteomes" id="UP001652625"/>
    </source>
</evidence>
<dbReference type="Pfam" id="PF03184">
    <property type="entry name" value="DDE_1"/>
    <property type="match status" value="1"/>
</dbReference>
<protein>
    <submittedName>
        <fullName evidence="3">Jerky protein homolog-like</fullName>
    </submittedName>
</protein>
<dbReference type="Gene3D" id="3.30.420.10">
    <property type="entry name" value="Ribonuclease H-like superfamily/Ribonuclease H"/>
    <property type="match status" value="1"/>
</dbReference>
<reference evidence="3" key="1">
    <citation type="submission" date="2025-08" db="UniProtKB">
        <authorList>
            <consortium name="RefSeq"/>
        </authorList>
    </citation>
    <scope>IDENTIFICATION</scope>
</reference>
<organism evidence="2 3">
    <name type="scientific">Hydra vulgaris</name>
    <name type="common">Hydra</name>
    <name type="synonym">Hydra attenuata</name>
    <dbReference type="NCBI Taxonomy" id="6087"/>
    <lineage>
        <taxon>Eukaryota</taxon>
        <taxon>Metazoa</taxon>
        <taxon>Cnidaria</taxon>
        <taxon>Hydrozoa</taxon>
        <taxon>Hydroidolina</taxon>
        <taxon>Anthoathecata</taxon>
        <taxon>Aplanulata</taxon>
        <taxon>Hydridae</taxon>
        <taxon>Hydra</taxon>
    </lineage>
</organism>
<feature type="domain" description="DDE-1" evidence="1">
    <location>
        <begin position="103"/>
        <end position="234"/>
    </location>
</feature>
<sequence length="250" mass="28679">MGVTDLKFKNNLPGPDWIKSFIVSNHLTARIADYIKPARAEIDRNSVCSYFDELSITLQDFPKTNIFNYDETNVSDNPSSKTVVCKRGLKRIERKMQHSKGAISIMYCGSVAGQFLSPMVVYKAANCYIEWKNGDSTGSIFDSSKSGWFDYRTFEHWFREIFISETASLTGTKVVIRDNLTSHFSSDIIKACLENNIRFTCLIPNAPHLLQPLDIAVFRSLKVEWKKILQTWRKESRIKSSIAKNHFQRS</sequence>
<dbReference type="InterPro" id="IPR050863">
    <property type="entry name" value="CenT-Element_Derived"/>
</dbReference>